<feature type="transmembrane region" description="Helical" evidence="1">
    <location>
        <begin position="100"/>
        <end position="121"/>
    </location>
</feature>
<keyword evidence="3" id="KW-1185">Reference proteome</keyword>
<keyword evidence="1" id="KW-1133">Transmembrane helix</keyword>
<evidence type="ECO:0000256" key="1">
    <source>
        <dbReference type="SAM" id="Phobius"/>
    </source>
</evidence>
<dbReference type="PANTHER" id="PTHR34980:SF2">
    <property type="entry name" value="INNER MEMBRANE PROTEIN YHAH-RELATED"/>
    <property type="match status" value="1"/>
</dbReference>
<dbReference type="PANTHER" id="PTHR34980">
    <property type="entry name" value="INNER MEMBRANE PROTEIN-RELATED-RELATED"/>
    <property type="match status" value="1"/>
</dbReference>
<name>A0A4V2GAJ6_9MICO</name>
<dbReference type="InterPro" id="IPR008523">
    <property type="entry name" value="DUF805"/>
</dbReference>
<evidence type="ECO:0000313" key="2">
    <source>
        <dbReference type="EMBL" id="RZU64496.1"/>
    </source>
</evidence>
<comment type="caution">
    <text evidence="2">The sequence shown here is derived from an EMBL/GenBank/DDBJ whole genome shotgun (WGS) entry which is preliminary data.</text>
</comment>
<proteinExistence type="predicted"/>
<dbReference type="AlphaFoldDB" id="A0A4V2GAJ6"/>
<dbReference type="OrthoDB" id="9812349at2"/>
<gene>
    <name evidence="2" type="ORF">EV379_0792</name>
</gene>
<reference evidence="2 3" key="1">
    <citation type="submission" date="2019-02" db="EMBL/GenBank/DDBJ databases">
        <title>Sequencing the genomes of 1000 actinobacteria strains.</title>
        <authorList>
            <person name="Klenk H.-P."/>
        </authorList>
    </citation>
    <scope>NUCLEOTIDE SEQUENCE [LARGE SCALE GENOMIC DNA]</scope>
    <source>
        <strain evidence="2 3">DSM 18319</strain>
    </source>
</reference>
<organism evidence="2 3">
    <name type="scientific">Microterricola gilva</name>
    <dbReference type="NCBI Taxonomy" id="393267"/>
    <lineage>
        <taxon>Bacteria</taxon>
        <taxon>Bacillati</taxon>
        <taxon>Actinomycetota</taxon>
        <taxon>Actinomycetes</taxon>
        <taxon>Micrococcales</taxon>
        <taxon>Microbacteriaceae</taxon>
        <taxon>Microterricola</taxon>
    </lineage>
</organism>
<dbReference type="GO" id="GO:0005886">
    <property type="term" value="C:plasma membrane"/>
    <property type="evidence" value="ECO:0007669"/>
    <property type="project" value="TreeGrafter"/>
</dbReference>
<sequence>MTTPAPSAPTPYIPAEPQTAGVPPLWAPYYNAPFSAAFTRFWKKYATFAGRASRSEYWKWVLVQVLITTVLGLLTLFLALSGSTIDTTTGASTPGPLFGLGFGLLGIWYIATVIPSISLGVRRLHDINQSGWMYLLNLIPSIGSLIILVLAVLPADPRGARFDQPNS</sequence>
<dbReference type="EMBL" id="SHLC01000001">
    <property type="protein sequence ID" value="RZU64496.1"/>
    <property type="molecule type" value="Genomic_DNA"/>
</dbReference>
<protein>
    <submittedName>
        <fullName evidence="2">Uncharacterized membrane protein YhaH (DUF805 family)</fullName>
    </submittedName>
</protein>
<keyword evidence="1" id="KW-0812">Transmembrane</keyword>
<dbReference type="Pfam" id="PF05656">
    <property type="entry name" value="DUF805"/>
    <property type="match status" value="1"/>
</dbReference>
<keyword evidence="1" id="KW-0472">Membrane</keyword>
<feature type="transmembrane region" description="Helical" evidence="1">
    <location>
        <begin position="60"/>
        <end position="80"/>
    </location>
</feature>
<dbReference type="RefSeq" id="WP_130504989.1">
    <property type="nucleotide sequence ID" value="NZ_SHLC01000001.1"/>
</dbReference>
<evidence type="ECO:0000313" key="3">
    <source>
        <dbReference type="Proteomes" id="UP000291483"/>
    </source>
</evidence>
<dbReference type="Proteomes" id="UP000291483">
    <property type="component" value="Unassembled WGS sequence"/>
</dbReference>
<accession>A0A4V2GAJ6</accession>
<feature type="transmembrane region" description="Helical" evidence="1">
    <location>
        <begin position="133"/>
        <end position="153"/>
    </location>
</feature>